<comment type="caution">
    <text evidence="1">The sequence shown here is derived from an EMBL/GenBank/DDBJ whole genome shotgun (WGS) entry which is preliminary data.</text>
</comment>
<sequence>MSWKRDSSAVGVWRQ</sequence>
<dbReference type="EMBL" id="PPHD01014519">
    <property type="protein sequence ID" value="POI29647.1"/>
    <property type="molecule type" value="Genomic_DNA"/>
</dbReference>
<gene>
    <name evidence="1" type="ORF">CIB84_006603</name>
</gene>
<keyword evidence="2" id="KW-1185">Reference proteome</keyword>
<proteinExistence type="predicted"/>
<reference evidence="1 2" key="1">
    <citation type="submission" date="2018-01" db="EMBL/GenBank/DDBJ databases">
        <title>Comparison of the Chinese Bamboo Partridge and Red Junglefowl genome sequences highlights the importance of demography in genome evolution.</title>
        <authorList>
            <person name="Tiley G.P."/>
            <person name="Kimball R.T."/>
            <person name="Braun E.L."/>
            <person name="Burleigh J.G."/>
        </authorList>
    </citation>
    <scope>NUCLEOTIDE SEQUENCE [LARGE SCALE GENOMIC DNA]</scope>
    <source>
        <strain evidence="1">RTK389</strain>
        <tissue evidence="1">Blood</tissue>
    </source>
</reference>
<organism evidence="1 2">
    <name type="scientific">Bambusicola thoracicus</name>
    <name type="common">Chinese bamboo-partridge</name>
    <name type="synonym">Perdix thoracica</name>
    <dbReference type="NCBI Taxonomy" id="9083"/>
    <lineage>
        <taxon>Eukaryota</taxon>
        <taxon>Metazoa</taxon>
        <taxon>Chordata</taxon>
        <taxon>Craniata</taxon>
        <taxon>Vertebrata</taxon>
        <taxon>Euteleostomi</taxon>
        <taxon>Archelosauria</taxon>
        <taxon>Archosauria</taxon>
        <taxon>Dinosauria</taxon>
        <taxon>Saurischia</taxon>
        <taxon>Theropoda</taxon>
        <taxon>Coelurosauria</taxon>
        <taxon>Aves</taxon>
        <taxon>Neognathae</taxon>
        <taxon>Galloanserae</taxon>
        <taxon>Galliformes</taxon>
        <taxon>Phasianidae</taxon>
        <taxon>Perdicinae</taxon>
        <taxon>Bambusicola</taxon>
    </lineage>
</organism>
<protein>
    <submittedName>
        <fullName evidence="1">Uncharacterized protein</fullName>
    </submittedName>
</protein>
<accession>A0A2P4SZV7</accession>
<dbReference type="Proteomes" id="UP000237246">
    <property type="component" value="Unassembled WGS sequence"/>
</dbReference>
<evidence type="ECO:0000313" key="1">
    <source>
        <dbReference type="EMBL" id="POI29647.1"/>
    </source>
</evidence>
<evidence type="ECO:0000313" key="2">
    <source>
        <dbReference type="Proteomes" id="UP000237246"/>
    </source>
</evidence>
<name>A0A2P4SZV7_BAMTH</name>